<proteinExistence type="predicted"/>
<protein>
    <recommendedName>
        <fullName evidence="3">Transposase</fullName>
    </recommendedName>
</protein>
<dbReference type="RefSeq" id="WP_381012161.1">
    <property type="nucleotide sequence ID" value="NZ_JBHTJF010000025.1"/>
</dbReference>
<dbReference type="Proteomes" id="UP001596976">
    <property type="component" value="Unassembled WGS sequence"/>
</dbReference>
<accession>A0ABW3GZ74</accession>
<name>A0ABW3GZ74_9BACL</name>
<keyword evidence="2" id="KW-1185">Reference proteome</keyword>
<gene>
    <name evidence="1" type="ORF">ACFQ0V_08160</name>
</gene>
<organism evidence="1 2">
    <name type="scientific">Savagea faecisuis</name>
    <dbReference type="NCBI Taxonomy" id="1274803"/>
    <lineage>
        <taxon>Bacteria</taxon>
        <taxon>Bacillati</taxon>
        <taxon>Bacillota</taxon>
        <taxon>Bacilli</taxon>
        <taxon>Bacillales</taxon>
        <taxon>Caryophanaceae</taxon>
        <taxon>Savagea</taxon>
    </lineage>
</organism>
<sequence>MMNRILSNELHLFAQELRDCLSPAVLQEIAKHVGFVKRKSKYQANELLLKFFIT</sequence>
<evidence type="ECO:0000313" key="2">
    <source>
        <dbReference type="Proteomes" id="UP001596976"/>
    </source>
</evidence>
<evidence type="ECO:0000313" key="1">
    <source>
        <dbReference type="EMBL" id="MFD0943750.1"/>
    </source>
</evidence>
<evidence type="ECO:0008006" key="3">
    <source>
        <dbReference type="Google" id="ProtNLM"/>
    </source>
</evidence>
<dbReference type="EMBL" id="JBHTJF010000025">
    <property type="protein sequence ID" value="MFD0943750.1"/>
    <property type="molecule type" value="Genomic_DNA"/>
</dbReference>
<reference evidence="2" key="1">
    <citation type="journal article" date="2019" name="Int. J. Syst. Evol. Microbiol.">
        <title>The Global Catalogue of Microorganisms (GCM) 10K type strain sequencing project: providing services to taxonomists for standard genome sequencing and annotation.</title>
        <authorList>
            <consortium name="The Broad Institute Genomics Platform"/>
            <consortium name="The Broad Institute Genome Sequencing Center for Infectious Disease"/>
            <person name="Wu L."/>
            <person name="Ma J."/>
        </authorList>
    </citation>
    <scope>NUCLEOTIDE SEQUENCE [LARGE SCALE GENOMIC DNA]</scope>
    <source>
        <strain evidence="2">CCUG 63563</strain>
    </source>
</reference>
<comment type="caution">
    <text evidence="1">The sequence shown here is derived from an EMBL/GenBank/DDBJ whole genome shotgun (WGS) entry which is preliminary data.</text>
</comment>